<protein>
    <submittedName>
        <fullName evidence="2">Transcriptional regulator, HxlR family</fullName>
    </submittedName>
</protein>
<accession>A0A6J4K791</accession>
<evidence type="ECO:0000313" key="2">
    <source>
        <dbReference type="EMBL" id="CAA9298027.1"/>
    </source>
</evidence>
<sequence>LDLPDPARGVLGRAALHRAAAQPRDRAQHPLQPAADARRRGDPRAPPLPGGSRALRLPAHGDGPRPLSRLRRDHAVGRQAPRRRGAHAARPAPLLRPRRPAADDVLALRRHDRPARRDAGAPVRHPARARHRL</sequence>
<feature type="compositionally biased region" description="Basic and acidic residues" evidence="1">
    <location>
        <begin position="100"/>
        <end position="119"/>
    </location>
</feature>
<proteinExistence type="predicted"/>
<gene>
    <name evidence="2" type="ORF">AVDCRST_MAG40-167</name>
</gene>
<feature type="region of interest" description="Disordered" evidence="1">
    <location>
        <begin position="1"/>
        <end position="133"/>
    </location>
</feature>
<name>A0A6J4K791_9BACT</name>
<dbReference type="EMBL" id="CADCTX010000049">
    <property type="protein sequence ID" value="CAA9298027.1"/>
    <property type="molecule type" value="Genomic_DNA"/>
</dbReference>
<organism evidence="2">
    <name type="scientific">uncultured Gemmatimonadaceae bacterium</name>
    <dbReference type="NCBI Taxonomy" id="246130"/>
    <lineage>
        <taxon>Bacteria</taxon>
        <taxon>Pseudomonadati</taxon>
        <taxon>Gemmatimonadota</taxon>
        <taxon>Gemmatimonadia</taxon>
        <taxon>Gemmatimonadales</taxon>
        <taxon>Gemmatimonadaceae</taxon>
        <taxon>environmental samples</taxon>
    </lineage>
</organism>
<feature type="non-terminal residue" evidence="2">
    <location>
        <position position="133"/>
    </location>
</feature>
<reference evidence="2" key="1">
    <citation type="submission" date="2020-02" db="EMBL/GenBank/DDBJ databases">
        <authorList>
            <person name="Meier V. D."/>
        </authorList>
    </citation>
    <scope>NUCLEOTIDE SEQUENCE</scope>
    <source>
        <strain evidence="2">AVDCRST_MAG40</strain>
    </source>
</reference>
<dbReference type="AlphaFoldDB" id="A0A6J4K791"/>
<evidence type="ECO:0000256" key="1">
    <source>
        <dbReference type="SAM" id="MobiDB-lite"/>
    </source>
</evidence>
<feature type="non-terminal residue" evidence="2">
    <location>
        <position position="1"/>
    </location>
</feature>